<evidence type="ECO:0000256" key="5">
    <source>
        <dbReference type="ARBA" id="ARBA00022884"/>
    </source>
</evidence>
<evidence type="ECO:0000256" key="8">
    <source>
        <dbReference type="RuleBase" id="RU362106"/>
    </source>
</evidence>
<dbReference type="InterPro" id="IPR029063">
    <property type="entry name" value="SAM-dependent_MTases_sf"/>
</dbReference>
<keyword evidence="3 7" id="KW-0808">Transferase</keyword>
<evidence type="ECO:0000256" key="6">
    <source>
        <dbReference type="ARBA" id="ARBA00024915"/>
    </source>
</evidence>
<dbReference type="Proteomes" id="UP000748756">
    <property type="component" value="Unassembled WGS sequence"/>
</dbReference>
<dbReference type="GO" id="GO:0006391">
    <property type="term" value="P:transcription initiation at mitochondrial promoter"/>
    <property type="evidence" value="ECO:0007669"/>
    <property type="project" value="TreeGrafter"/>
</dbReference>
<dbReference type="GO" id="GO:0034246">
    <property type="term" value="F:mitochondrial transcription factor activity"/>
    <property type="evidence" value="ECO:0007669"/>
    <property type="project" value="TreeGrafter"/>
</dbReference>
<dbReference type="GO" id="GO:0005759">
    <property type="term" value="C:mitochondrial matrix"/>
    <property type="evidence" value="ECO:0007669"/>
    <property type="project" value="TreeGrafter"/>
</dbReference>
<dbReference type="SUPFAM" id="SSF53335">
    <property type="entry name" value="S-adenosyl-L-methionine-dependent methyltransferases"/>
    <property type="match status" value="1"/>
</dbReference>
<gene>
    <name evidence="9" type="primary">MTF1</name>
    <name evidence="9" type="ORF">BG015_007490</name>
</gene>
<evidence type="ECO:0000313" key="9">
    <source>
        <dbReference type="EMBL" id="KAF9150681.1"/>
    </source>
</evidence>
<dbReference type="InterPro" id="IPR023165">
    <property type="entry name" value="rRNA_Ade_diMease-like_C"/>
</dbReference>
<dbReference type="GO" id="GO:0003723">
    <property type="term" value="F:RNA binding"/>
    <property type="evidence" value="ECO:0007669"/>
    <property type="project" value="UniProtKB-UniRule"/>
</dbReference>
<keyword evidence="2 7" id="KW-0489">Methyltransferase</keyword>
<evidence type="ECO:0000256" key="7">
    <source>
        <dbReference type="PROSITE-ProRule" id="PRU01026"/>
    </source>
</evidence>
<comment type="caution">
    <text evidence="7">Lacks conserved residue(s) required for the propagation of feature annotation.</text>
</comment>
<keyword evidence="10" id="KW-1185">Reference proteome</keyword>
<keyword evidence="8" id="KW-0698">rRNA processing</keyword>
<feature type="binding site" evidence="7">
    <location>
        <position position="86"/>
    </location>
    <ligand>
        <name>S-adenosyl-L-methionine</name>
        <dbReference type="ChEBI" id="CHEBI:59789"/>
    </ligand>
</feature>
<evidence type="ECO:0000256" key="1">
    <source>
        <dbReference type="ARBA" id="ARBA00004173"/>
    </source>
</evidence>
<comment type="function">
    <text evidence="6">Mitochondrial transcription factor that confers selective promoter recognition on the core subunit of the yeast mitochondrial RNA polymerase. Interacts with DNA in a non-specific manner.</text>
</comment>
<dbReference type="OrthoDB" id="16079at2759"/>
<dbReference type="InterPro" id="IPR001737">
    <property type="entry name" value="KsgA/Erm"/>
</dbReference>
<feature type="binding site" evidence="7">
    <location>
        <position position="33"/>
    </location>
    <ligand>
        <name>S-adenosyl-L-methionine</name>
        <dbReference type="ChEBI" id="CHEBI:59789"/>
    </ligand>
</feature>
<proteinExistence type="inferred from homology"/>
<comment type="caution">
    <text evidence="9">The sequence shown here is derived from an EMBL/GenBank/DDBJ whole genome shotgun (WGS) entry which is preliminary data.</text>
</comment>
<comment type="subcellular location">
    <subcellularLocation>
        <location evidence="1">Mitochondrion</location>
    </subcellularLocation>
</comment>
<dbReference type="Gene3D" id="1.10.8.100">
    <property type="entry name" value="Ribosomal RNA adenine dimethylase-like, domain 2"/>
    <property type="match status" value="1"/>
</dbReference>
<comment type="similarity">
    <text evidence="7 8">Belongs to the class I-like SAM-binding methyltransferase superfamily. rRNA adenine N(6)-methyltransferase family.</text>
</comment>
<evidence type="ECO:0000256" key="3">
    <source>
        <dbReference type="ARBA" id="ARBA00022679"/>
    </source>
</evidence>
<dbReference type="GO" id="GO:0000179">
    <property type="term" value="F:rRNA (adenine-N6,N6-)-dimethyltransferase activity"/>
    <property type="evidence" value="ECO:0007669"/>
    <property type="project" value="UniProtKB-UniRule"/>
</dbReference>
<dbReference type="AlphaFoldDB" id="A0A9P5RYD2"/>
<evidence type="ECO:0000256" key="4">
    <source>
        <dbReference type="ARBA" id="ARBA00022691"/>
    </source>
</evidence>
<dbReference type="Gene3D" id="3.40.50.150">
    <property type="entry name" value="Vaccinia Virus protein VP39"/>
    <property type="match status" value="1"/>
</dbReference>
<protein>
    <recommendedName>
        <fullName evidence="8">rRNA adenine N(6)-methyltransferase</fullName>
        <ecNumber evidence="8">2.1.1.-</ecNumber>
    </recommendedName>
</protein>
<organism evidence="9 10">
    <name type="scientific">Linnemannia schmuckeri</name>
    <dbReference type="NCBI Taxonomy" id="64567"/>
    <lineage>
        <taxon>Eukaryota</taxon>
        <taxon>Fungi</taxon>
        <taxon>Fungi incertae sedis</taxon>
        <taxon>Mucoromycota</taxon>
        <taxon>Mortierellomycotina</taxon>
        <taxon>Mortierellomycetes</taxon>
        <taxon>Mortierellales</taxon>
        <taxon>Mortierellaceae</taxon>
        <taxon>Linnemannia</taxon>
    </lineage>
</organism>
<name>A0A9P5RYD2_9FUNG</name>
<accession>A0A9P5RYD2</accession>
<reference evidence="9" key="1">
    <citation type="journal article" date="2020" name="Fungal Divers.">
        <title>Resolving the Mortierellaceae phylogeny through synthesis of multi-gene phylogenetics and phylogenomics.</title>
        <authorList>
            <person name="Vandepol N."/>
            <person name="Liber J."/>
            <person name="Desiro A."/>
            <person name="Na H."/>
            <person name="Kennedy M."/>
            <person name="Barry K."/>
            <person name="Grigoriev I.V."/>
            <person name="Miller A.N."/>
            <person name="O'Donnell K."/>
            <person name="Stajich J.E."/>
            <person name="Bonito G."/>
        </authorList>
    </citation>
    <scope>NUCLEOTIDE SEQUENCE</scope>
    <source>
        <strain evidence="9">NRRL 6426</strain>
    </source>
</reference>
<dbReference type="EC" id="2.1.1.-" evidence="8"/>
<dbReference type="PROSITE" id="PS51689">
    <property type="entry name" value="SAM_RNA_A_N6_MT"/>
    <property type="match status" value="1"/>
</dbReference>
<dbReference type="PANTHER" id="PTHR11727:SF17">
    <property type="entry name" value="DIMETHYLADENOSINE TRANSFERASE 1, MITOCHONDRIAL"/>
    <property type="match status" value="1"/>
</dbReference>
<dbReference type="Pfam" id="PF00398">
    <property type="entry name" value="RrnaAD"/>
    <property type="match status" value="1"/>
</dbReference>
<dbReference type="EMBL" id="JAAAUQ010000392">
    <property type="protein sequence ID" value="KAF9150681.1"/>
    <property type="molecule type" value="Genomic_DNA"/>
</dbReference>
<evidence type="ECO:0000256" key="2">
    <source>
        <dbReference type="ARBA" id="ARBA00022603"/>
    </source>
</evidence>
<dbReference type="PANTHER" id="PTHR11727">
    <property type="entry name" value="DIMETHYLADENOSINE TRANSFERASE"/>
    <property type="match status" value="1"/>
</dbReference>
<keyword evidence="5 7" id="KW-0694">RNA-binding</keyword>
<evidence type="ECO:0000313" key="10">
    <source>
        <dbReference type="Proteomes" id="UP000748756"/>
    </source>
</evidence>
<sequence length="331" mass="37445">MICSRPLFRSLSPLISTDLWPTVYKVSRARGQLRVSVMTEDTANLAAASMKFEANPNRSVLEIFPGPGQLTRSMYLAGANNIVTVENGDTFQSSLKKLEEESGGKIKNYNMNPLSDPFDDLLGFKINAIPDLVPQEWENIQSNVLLVGTIPNSTLGEKCLHDLLMASNEKMGIFKYGRVEMFMFMFKDAAKRLIAPPGTPSRNRVSVLAEAAAEMTQLMRPGAAHFHLPYDYELVHFIPHKVPKLDVSMEVFDFCLRSLFTNKSNPLNKVIKLLGPGAEILLKRLSFDHSIKIKHMTLEQLNEVALKFEQWPLRPTVLYDDMILHEHKKKR</sequence>
<keyword evidence="4 7" id="KW-0949">S-adenosyl-L-methionine</keyword>